<dbReference type="Proteomes" id="UP000280197">
    <property type="component" value="Chromosome"/>
</dbReference>
<dbReference type="SUPFAM" id="SSF47413">
    <property type="entry name" value="lambda repressor-like DNA-binding domains"/>
    <property type="match status" value="1"/>
</dbReference>
<feature type="region of interest" description="Disordered" evidence="1">
    <location>
        <begin position="462"/>
        <end position="482"/>
    </location>
</feature>
<feature type="domain" description="HTH cro/C1-type" evidence="2">
    <location>
        <begin position="11"/>
        <end position="66"/>
    </location>
</feature>
<dbReference type="KEGG" id="saqu:EJC51_02215"/>
<dbReference type="SUPFAM" id="SSF52540">
    <property type="entry name" value="P-loop containing nucleoside triphosphate hydrolases"/>
    <property type="match status" value="1"/>
</dbReference>
<reference evidence="3 4" key="1">
    <citation type="submission" date="2018-12" db="EMBL/GenBank/DDBJ databases">
        <authorList>
            <person name="Li K."/>
        </authorList>
    </citation>
    <scope>NUCLEOTIDE SEQUENCE [LARGE SCALE GENOMIC DNA]</scope>
    <source>
        <strain evidence="4">CR22</strain>
    </source>
</reference>
<organism evidence="3 4">
    <name type="scientific">Streptomyces aquilus</name>
    <dbReference type="NCBI Taxonomy" id="2548456"/>
    <lineage>
        <taxon>Bacteria</taxon>
        <taxon>Bacillati</taxon>
        <taxon>Actinomycetota</taxon>
        <taxon>Actinomycetes</taxon>
        <taxon>Kitasatosporales</taxon>
        <taxon>Streptomycetaceae</taxon>
        <taxon>Streptomyces</taxon>
    </lineage>
</organism>
<sequence>MPAGDEFRQRLRHFRTRAGLSQEALSEAAGVSVRALADMERGRTLGPQRRTVQALAEALKLDDDEAADLEKSAALGRPRPRAATAPAGPNILALPRDIRDFTARGPALARLLELAATLDDGKPGGDEPAEPTAVSPVSVITGQPGLGKTAFAVHAAHRLAPRFPDGQFALDLRGMDAEPTPPRDALARLLAASGITDAAIPNGLDERAALWRSLLSERRVLLLLDNAVDEDQVRPLLPGSGPSLTLVTSRNSLAGLDSVHRTDLALLRREEAVELLTRILGPERVLAEAQAARDLADLCGHLPLAVRIAGQRLLSRPHERLTKLVTRLAAEGRRLDGLQAGSLRVRAAFALSYRQLPPVTRTFLRRAALAEGPDFSPETGALLANLSFDAAVDCAEELTDAGLLQSDAVAERYRFHDLLRLYALEQTESEDRPDIRDAALDRTARWMLERATAAALHYEVHQERTTPAQDPDPDTAPVGKSEARRWLEAERAQWLAALHRAHRSGWHQEVLDTAQAMHWFSDMTQHWEQWVEVFTCATDSARALGDRRQEAVHLNYLAWAHNLCAHNPEAALTAADAALEAARECGDGLQEGWALGYGAGALHRQGRAEDAHDRLRESARRLAALDAPEARPAELTILNTLGNLLRHTGRAAEALEIHRRSERICRTGFPGRSDELVSLYHAVARQQIGNDLVALERWHQAEAPLRQALADFEAAHMPIWAEQARLDLGRALSGIGHPEARQTLLTARDSLAALNSPLHVEATAALAALDTHEGASAAG</sequence>
<dbReference type="Gene3D" id="1.25.40.10">
    <property type="entry name" value="Tetratricopeptide repeat domain"/>
    <property type="match status" value="1"/>
</dbReference>
<accession>A0A3S9IF75</accession>
<gene>
    <name evidence="3" type="ORF">EJC51_02215</name>
</gene>
<evidence type="ECO:0000313" key="3">
    <source>
        <dbReference type="EMBL" id="AZP23040.1"/>
    </source>
</evidence>
<dbReference type="SUPFAM" id="SSF48452">
    <property type="entry name" value="TPR-like"/>
    <property type="match status" value="1"/>
</dbReference>
<dbReference type="PROSITE" id="PS50943">
    <property type="entry name" value="HTH_CROC1"/>
    <property type="match status" value="1"/>
</dbReference>
<dbReference type="SMART" id="SM00530">
    <property type="entry name" value="HTH_XRE"/>
    <property type="match status" value="1"/>
</dbReference>
<dbReference type="InterPro" id="IPR011990">
    <property type="entry name" value="TPR-like_helical_dom_sf"/>
</dbReference>
<evidence type="ECO:0000256" key="1">
    <source>
        <dbReference type="SAM" id="MobiDB-lite"/>
    </source>
</evidence>
<evidence type="ECO:0000313" key="4">
    <source>
        <dbReference type="Proteomes" id="UP000280197"/>
    </source>
</evidence>
<dbReference type="Gene3D" id="3.40.50.300">
    <property type="entry name" value="P-loop containing nucleotide triphosphate hydrolases"/>
    <property type="match status" value="1"/>
</dbReference>
<protein>
    <submittedName>
        <fullName evidence="3">Helix-turn-helix domain-containing protein</fullName>
    </submittedName>
</protein>
<dbReference type="EMBL" id="CP034463">
    <property type="protein sequence ID" value="AZP23040.1"/>
    <property type="molecule type" value="Genomic_DNA"/>
</dbReference>
<dbReference type="PANTHER" id="PTHR47691">
    <property type="entry name" value="REGULATOR-RELATED"/>
    <property type="match status" value="1"/>
</dbReference>
<dbReference type="PRINTS" id="PR00364">
    <property type="entry name" value="DISEASERSIST"/>
</dbReference>
<dbReference type="InterPro" id="IPR027417">
    <property type="entry name" value="P-loop_NTPase"/>
</dbReference>
<dbReference type="InterPro" id="IPR001387">
    <property type="entry name" value="Cro/C1-type_HTH"/>
</dbReference>
<keyword evidence="4" id="KW-1185">Reference proteome</keyword>
<dbReference type="GO" id="GO:0043531">
    <property type="term" value="F:ADP binding"/>
    <property type="evidence" value="ECO:0007669"/>
    <property type="project" value="InterPro"/>
</dbReference>
<dbReference type="PANTHER" id="PTHR47691:SF3">
    <property type="entry name" value="HTH-TYPE TRANSCRIPTIONAL REGULATOR RV0890C-RELATED"/>
    <property type="match status" value="1"/>
</dbReference>
<dbReference type="CDD" id="cd00093">
    <property type="entry name" value="HTH_XRE"/>
    <property type="match status" value="1"/>
</dbReference>
<dbReference type="Pfam" id="PF13560">
    <property type="entry name" value="HTH_31"/>
    <property type="match status" value="1"/>
</dbReference>
<name>A0A3S9IF75_9ACTN</name>
<proteinExistence type="predicted"/>
<dbReference type="InterPro" id="IPR010982">
    <property type="entry name" value="Lambda_DNA-bd_dom_sf"/>
</dbReference>
<dbReference type="Gene3D" id="1.10.260.40">
    <property type="entry name" value="lambda repressor-like DNA-binding domains"/>
    <property type="match status" value="1"/>
</dbReference>
<dbReference type="GO" id="GO:0003677">
    <property type="term" value="F:DNA binding"/>
    <property type="evidence" value="ECO:0007669"/>
    <property type="project" value="InterPro"/>
</dbReference>
<dbReference type="AlphaFoldDB" id="A0A3S9IF75"/>
<evidence type="ECO:0000259" key="2">
    <source>
        <dbReference type="PROSITE" id="PS50943"/>
    </source>
</evidence>